<keyword evidence="2" id="KW-1185">Reference proteome</keyword>
<evidence type="ECO:0000313" key="2">
    <source>
        <dbReference type="Proteomes" id="UP000069620"/>
    </source>
</evidence>
<proteinExistence type="predicted"/>
<dbReference type="Proteomes" id="UP000069620">
    <property type="component" value="Unassembled WGS sequence"/>
</dbReference>
<name>A0A100W4V7_9MYCO</name>
<gene>
    <name evidence="1" type="ORF">RMCB_5757</name>
</gene>
<organism evidence="1 2">
    <name type="scientific">Mycolicibacterium brisbanense</name>
    <dbReference type="NCBI Taxonomy" id="146020"/>
    <lineage>
        <taxon>Bacteria</taxon>
        <taxon>Bacillati</taxon>
        <taxon>Actinomycetota</taxon>
        <taxon>Actinomycetes</taxon>
        <taxon>Mycobacteriales</taxon>
        <taxon>Mycobacteriaceae</taxon>
        <taxon>Mycolicibacterium</taxon>
    </lineage>
</organism>
<reference evidence="2" key="1">
    <citation type="journal article" date="2016" name="Genome Announc.">
        <title>Draft Genome Sequences of Five Rapidly Growing Mycobacterium Species, M. thermoresistibile, M. fortuitum subsp. acetamidolyticum, M. canariasense, M. brisbanense, and M. novocastrense.</title>
        <authorList>
            <person name="Katahira K."/>
            <person name="Ogura Y."/>
            <person name="Gotoh Y."/>
            <person name="Hayashi T."/>
        </authorList>
    </citation>
    <scope>NUCLEOTIDE SEQUENCE [LARGE SCALE GENOMIC DNA]</scope>
    <source>
        <strain evidence="2">JCM15654</strain>
    </source>
</reference>
<protein>
    <submittedName>
        <fullName evidence="1">Expressed protein</fullName>
    </submittedName>
</protein>
<sequence length="103" mass="10155">MLTAVPDTGADGVSAVVPAVAAGACGFIGAMPCIGAIPTEVPPLGPKLTVGGADGWGADGVFEHAASAVVAVITAAATTALVRDRRNMTEPPVGKRCRTVTTR</sequence>
<accession>A0A100W4V7</accession>
<evidence type="ECO:0000313" key="1">
    <source>
        <dbReference type="EMBL" id="GAS91661.1"/>
    </source>
</evidence>
<dbReference type="EMBL" id="BCSX01000051">
    <property type="protein sequence ID" value="GAS91661.1"/>
    <property type="molecule type" value="Genomic_DNA"/>
</dbReference>
<comment type="caution">
    <text evidence="1">The sequence shown here is derived from an EMBL/GenBank/DDBJ whole genome shotgun (WGS) entry which is preliminary data.</text>
</comment>
<dbReference type="AlphaFoldDB" id="A0A100W4V7"/>
<reference evidence="2" key="2">
    <citation type="submission" date="2016-02" db="EMBL/GenBank/DDBJ databases">
        <title>Draft genome sequence of five rapidly growing Mycobacterium species.</title>
        <authorList>
            <person name="Katahira K."/>
            <person name="Gotou Y."/>
            <person name="Iida K."/>
            <person name="Ogura Y."/>
            <person name="Hayashi T."/>
        </authorList>
    </citation>
    <scope>NUCLEOTIDE SEQUENCE [LARGE SCALE GENOMIC DNA]</scope>
    <source>
        <strain evidence="2">JCM15654</strain>
    </source>
</reference>
<dbReference type="STRING" id="146020.RMCB_5757"/>